<evidence type="ECO:0000313" key="2">
    <source>
        <dbReference type="Proteomes" id="UP000054538"/>
    </source>
</evidence>
<evidence type="ECO:0000313" key="1">
    <source>
        <dbReference type="EMBL" id="KIK79264.1"/>
    </source>
</evidence>
<proteinExistence type="predicted"/>
<gene>
    <name evidence="1" type="ORF">PAXRUDRAFT_834196</name>
</gene>
<dbReference type="InParanoid" id="A0A0D0DEF2"/>
<dbReference type="Proteomes" id="UP000054538">
    <property type="component" value="Unassembled WGS sequence"/>
</dbReference>
<organism evidence="1 2">
    <name type="scientific">Paxillus rubicundulus Ve08.2h10</name>
    <dbReference type="NCBI Taxonomy" id="930991"/>
    <lineage>
        <taxon>Eukaryota</taxon>
        <taxon>Fungi</taxon>
        <taxon>Dikarya</taxon>
        <taxon>Basidiomycota</taxon>
        <taxon>Agaricomycotina</taxon>
        <taxon>Agaricomycetes</taxon>
        <taxon>Agaricomycetidae</taxon>
        <taxon>Boletales</taxon>
        <taxon>Paxilineae</taxon>
        <taxon>Paxillaceae</taxon>
        <taxon>Paxillus</taxon>
    </lineage>
</organism>
<dbReference type="HOGENOM" id="CLU_2009409_0_0_1"/>
<reference evidence="1 2" key="1">
    <citation type="submission" date="2014-04" db="EMBL/GenBank/DDBJ databases">
        <authorList>
            <consortium name="DOE Joint Genome Institute"/>
            <person name="Kuo A."/>
            <person name="Kohler A."/>
            <person name="Jargeat P."/>
            <person name="Nagy L.G."/>
            <person name="Floudas D."/>
            <person name="Copeland A."/>
            <person name="Barry K.W."/>
            <person name="Cichocki N."/>
            <person name="Veneault-Fourrey C."/>
            <person name="LaButti K."/>
            <person name="Lindquist E.A."/>
            <person name="Lipzen A."/>
            <person name="Lundell T."/>
            <person name="Morin E."/>
            <person name="Murat C."/>
            <person name="Sun H."/>
            <person name="Tunlid A."/>
            <person name="Henrissat B."/>
            <person name="Grigoriev I.V."/>
            <person name="Hibbett D.S."/>
            <person name="Martin F."/>
            <person name="Nordberg H.P."/>
            <person name="Cantor M.N."/>
            <person name="Hua S.X."/>
        </authorList>
    </citation>
    <scope>NUCLEOTIDE SEQUENCE [LARGE SCALE GENOMIC DNA]</scope>
    <source>
        <strain evidence="1 2">Ve08.2h10</strain>
    </source>
</reference>
<protein>
    <submittedName>
        <fullName evidence="1">Uncharacterized protein</fullName>
    </submittedName>
</protein>
<reference evidence="2" key="2">
    <citation type="submission" date="2015-01" db="EMBL/GenBank/DDBJ databases">
        <title>Evolutionary Origins and Diversification of the Mycorrhizal Mutualists.</title>
        <authorList>
            <consortium name="DOE Joint Genome Institute"/>
            <consortium name="Mycorrhizal Genomics Consortium"/>
            <person name="Kohler A."/>
            <person name="Kuo A."/>
            <person name="Nagy L.G."/>
            <person name="Floudas D."/>
            <person name="Copeland A."/>
            <person name="Barry K.W."/>
            <person name="Cichocki N."/>
            <person name="Veneault-Fourrey C."/>
            <person name="LaButti K."/>
            <person name="Lindquist E.A."/>
            <person name="Lipzen A."/>
            <person name="Lundell T."/>
            <person name="Morin E."/>
            <person name="Murat C."/>
            <person name="Riley R."/>
            <person name="Ohm R."/>
            <person name="Sun H."/>
            <person name="Tunlid A."/>
            <person name="Henrissat B."/>
            <person name="Grigoriev I.V."/>
            <person name="Hibbett D.S."/>
            <person name="Martin F."/>
        </authorList>
    </citation>
    <scope>NUCLEOTIDE SEQUENCE [LARGE SCALE GENOMIC DNA]</scope>
    <source>
        <strain evidence="2">Ve08.2h10</strain>
    </source>
</reference>
<keyword evidence="2" id="KW-1185">Reference proteome</keyword>
<dbReference type="AlphaFoldDB" id="A0A0D0DEF2"/>
<feature type="non-terminal residue" evidence="1">
    <location>
        <position position="1"/>
    </location>
</feature>
<accession>A0A0D0DEF2</accession>
<sequence length="124" mass="13371">MPSSSSPCIVQVLDVSMDRDQAVHERATDCGIVSFFPNPRVLLSLAPPVLAVGFDAKRSVCSLSCCEHSMMLPPSAATRCSLKQLCIYTPFCGFHRMWGAARTNIDPTTSVGNASRFVFSSIGL</sequence>
<name>A0A0D0DEF2_9AGAM</name>
<dbReference type="EMBL" id="KN826329">
    <property type="protein sequence ID" value="KIK79264.1"/>
    <property type="molecule type" value="Genomic_DNA"/>
</dbReference>